<feature type="chain" id="PRO_5046661751" description="Lipoprotein" evidence="1">
    <location>
        <begin position="17"/>
        <end position="124"/>
    </location>
</feature>
<evidence type="ECO:0000313" key="3">
    <source>
        <dbReference type="Proteomes" id="UP001198862"/>
    </source>
</evidence>
<comment type="caution">
    <text evidence="2">The sequence shown here is derived from an EMBL/GenBank/DDBJ whole genome shotgun (WGS) entry which is preliminary data.</text>
</comment>
<proteinExistence type="predicted"/>
<organism evidence="2 3">
    <name type="scientific">Reyranella aquatilis</name>
    <dbReference type="NCBI Taxonomy" id="2035356"/>
    <lineage>
        <taxon>Bacteria</taxon>
        <taxon>Pseudomonadati</taxon>
        <taxon>Pseudomonadota</taxon>
        <taxon>Alphaproteobacteria</taxon>
        <taxon>Hyphomicrobiales</taxon>
        <taxon>Reyranellaceae</taxon>
        <taxon>Reyranella</taxon>
    </lineage>
</organism>
<dbReference type="Proteomes" id="UP001198862">
    <property type="component" value="Unassembled WGS sequence"/>
</dbReference>
<keyword evidence="3" id="KW-1185">Reference proteome</keyword>
<sequence>MSARLALVAGLGLALAACQGDGYGAPSGAYPAGPGYYNAGYYSPPPRYGYAQPAYGYAQPAPNYYYQNQPQQGAWYNQGDGRRYTSVTVVNRGQNGYRDDVVQQQVVCGSQYYDGYRTRTAPRC</sequence>
<gene>
    <name evidence="2" type="ORF">LJ725_25995</name>
</gene>
<dbReference type="PROSITE" id="PS51257">
    <property type="entry name" value="PROKAR_LIPOPROTEIN"/>
    <property type="match status" value="1"/>
</dbReference>
<evidence type="ECO:0000313" key="2">
    <source>
        <dbReference type="EMBL" id="MCC8432443.1"/>
    </source>
</evidence>
<evidence type="ECO:0008006" key="4">
    <source>
        <dbReference type="Google" id="ProtNLM"/>
    </source>
</evidence>
<accession>A0ABS8L267</accession>
<dbReference type="EMBL" id="JAJISD010000014">
    <property type="protein sequence ID" value="MCC8432443.1"/>
    <property type="molecule type" value="Genomic_DNA"/>
</dbReference>
<evidence type="ECO:0000256" key="1">
    <source>
        <dbReference type="SAM" id="SignalP"/>
    </source>
</evidence>
<reference evidence="2 3" key="1">
    <citation type="submission" date="2021-11" db="EMBL/GenBank/DDBJ databases">
        <authorList>
            <person name="Lee D.-H."/>
            <person name="Kim S.-B."/>
        </authorList>
    </citation>
    <scope>NUCLEOTIDE SEQUENCE [LARGE SCALE GENOMIC DNA]</scope>
    <source>
        <strain evidence="2 3">KCTC 52223</strain>
    </source>
</reference>
<keyword evidence="1" id="KW-0732">Signal</keyword>
<protein>
    <recommendedName>
        <fullName evidence="4">Lipoprotein</fullName>
    </recommendedName>
</protein>
<feature type="signal peptide" evidence="1">
    <location>
        <begin position="1"/>
        <end position="16"/>
    </location>
</feature>
<name>A0ABS8L267_9HYPH</name>